<dbReference type="EMBL" id="LNJE01000005">
    <property type="protein sequence ID" value="KYC58091.1"/>
    <property type="molecule type" value="Genomic_DNA"/>
</dbReference>
<dbReference type="EMBL" id="LNJB01000006">
    <property type="protein sequence ID" value="KYC54860.1"/>
    <property type="molecule type" value="Genomic_DNA"/>
</dbReference>
<protein>
    <submittedName>
        <fullName evidence="1">Uncharacterized protein</fullName>
    </submittedName>
</protein>
<reference evidence="1 3" key="1">
    <citation type="journal article" date="2016" name="ISME J.">
        <title>Chasing the elusive Euryarchaeota class WSA2: genomes reveal a uniquely fastidious methyl-reducing methanogen.</title>
        <authorList>
            <person name="Nobu M.K."/>
            <person name="Narihiro T."/>
            <person name="Kuroda K."/>
            <person name="Mei R."/>
            <person name="Liu W.T."/>
        </authorList>
    </citation>
    <scope>NUCLEOTIDE SEQUENCE [LARGE SCALE GENOMIC DNA]</scope>
    <source>
        <strain evidence="1">ADurb1013_Bin02101</strain>
        <strain evidence="2">ADurb1213_Bin02801</strain>
    </source>
</reference>
<proteinExistence type="predicted"/>
<dbReference type="Proteomes" id="UP000092420">
    <property type="component" value="Unassembled WGS sequence"/>
</dbReference>
<accession>A0A150JCD4</accession>
<dbReference type="AlphaFoldDB" id="A0A150JCD4"/>
<accession>A0A150JH28</accession>
<name>A0A150JCD4_9EURY</name>
<evidence type="ECO:0000313" key="2">
    <source>
        <dbReference type="EMBL" id="KYC58091.1"/>
    </source>
</evidence>
<accession>A0A150JLT5</accession>
<gene>
    <name evidence="1" type="ORF">AN188_00655</name>
    <name evidence="2" type="ORF">APG09_00593</name>
</gene>
<organism evidence="1 3">
    <name type="scientific">Candidatus Methanofastidiosum methylothiophilum</name>
    <dbReference type="NCBI Taxonomy" id="1705564"/>
    <lineage>
        <taxon>Archaea</taxon>
        <taxon>Methanobacteriati</taxon>
        <taxon>Methanobacteriota</taxon>
        <taxon>Stenosarchaea group</taxon>
        <taxon>Candidatus Methanofastidiosia</taxon>
        <taxon>Candidatus Methanofastidiosales</taxon>
        <taxon>Candidatus Methanofastidiosaceae</taxon>
        <taxon>Candidatus Methanofastidiosum</taxon>
    </lineage>
</organism>
<evidence type="ECO:0000313" key="3">
    <source>
        <dbReference type="Proteomes" id="UP000092420"/>
    </source>
</evidence>
<sequence length="48" mass="5434">MSKIEISINGKDIDLNPFVEEIITNTIKGMLSPLRGYEEGKIKIKIED</sequence>
<comment type="caution">
    <text evidence="1">The sequence shown here is derived from an EMBL/GenBank/DDBJ whole genome shotgun (WGS) entry which is preliminary data.</text>
</comment>
<evidence type="ECO:0000313" key="1">
    <source>
        <dbReference type="EMBL" id="KYC54860.1"/>
    </source>
</evidence>